<dbReference type="InterPro" id="IPR029021">
    <property type="entry name" value="Prot-tyrosine_phosphatase-like"/>
</dbReference>
<dbReference type="SUPFAM" id="SSF52799">
    <property type="entry name" value="(Phosphotyrosine protein) phosphatases II"/>
    <property type="match status" value="1"/>
</dbReference>
<dbReference type="EMBL" id="CP047045">
    <property type="protein sequence ID" value="QGZ96001.1"/>
    <property type="molecule type" value="Genomic_DNA"/>
</dbReference>
<dbReference type="PANTHER" id="PTHR31126:SF1">
    <property type="entry name" value="TYROSINE SPECIFIC PROTEIN PHOSPHATASES DOMAIN-CONTAINING PROTEIN"/>
    <property type="match status" value="1"/>
</dbReference>
<accession>A0A6I6MPC4</accession>
<protein>
    <submittedName>
        <fullName evidence="3">Protein tyrosine/serine phosphatase</fullName>
    </submittedName>
</protein>
<dbReference type="InterPro" id="IPR000387">
    <property type="entry name" value="Tyr_Pase_dom"/>
</dbReference>
<organism evidence="3 4">
    <name type="scientific">Terricaulis silvestris</name>
    <dbReference type="NCBI Taxonomy" id="2686094"/>
    <lineage>
        <taxon>Bacteria</taxon>
        <taxon>Pseudomonadati</taxon>
        <taxon>Pseudomonadota</taxon>
        <taxon>Alphaproteobacteria</taxon>
        <taxon>Caulobacterales</taxon>
        <taxon>Caulobacteraceae</taxon>
        <taxon>Terricaulis</taxon>
    </lineage>
</organism>
<dbReference type="Gene3D" id="3.90.190.10">
    <property type="entry name" value="Protein tyrosine phosphatase superfamily"/>
    <property type="match status" value="1"/>
</dbReference>
<dbReference type="PANTHER" id="PTHR31126">
    <property type="entry name" value="TYROSINE-PROTEIN PHOSPHATASE"/>
    <property type="match status" value="1"/>
</dbReference>
<evidence type="ECO:0000256" key="1">
    <source>
        <dbReference type="ARBA" id="ARBA00009580"/>
    </source>
</evidence>
<dbReference type="InterPro" id="IPR026893">
    <property type="entry name" value="Tyr/Ser_Pase_IphP-type"/>
</dbReference>
<dbReference type="Pfam" id="PF13350">
    <property type="entry name" value="Y_phosphatase3"/>
    <property type="match status" value="1"/>
</dbReference>
<evidence type="ECO:0000313" key="3">
    <source>
        <dbReference type="EMBL" id="QGZ96001.1"/>
    </source>
</evidence>
<dbReference type="PROSITE" id="PS50056">
    <property type="entry name" value="TYR_PHOSPHATASE_2"/>
    <property type="match status" value="1"/>
</dbReference>
<reference evidence="4" key="1">
    <citation type="submission" date="2019-12" db="EMBL/GenBank/DDBJ databases">
        <title>Complete genome of Terracaulis silvestris 0127_4.</title>
        <authorList>
            <person name="Vieira S."/>
            <person name="Riedel T."/>
            <person name="Sproer C."/>
            <person name="Pascual J."/>
            <person name="Boedeker C."/>
            <person name="Overmann J."/>
        </authorList>
    </citation>
    <scope>NUCLEOTIDE SEQUENCE [LARGE SCALE GENOMIC DNA]</scope>
    <source>
        <strain evidence="4">0127_4</strain>
    </source>
</reference>
<sequence>MHDRLVNFDRILNFRDFGGWDTAAGGRIARGKLYRSASFHDATDADIARLNAMDLRFVVDLRRPEERAHEPTKWSNENCRVIFNDEGAGGSSLPPHLVALLQSDLTPQATRAYMLSLYREIPYDPRLIRLYRDWFAALGEGGAGVVHCAAGKDRTGIICALTLMTLGVDEETVFADYDFTNQAVDIEKRMPKIQARMEERLARKLDPAALRPMLGVEIDYLRAALDEIAFKHGGVDAYLADVLGVGAAERESLRAQLTV</sequence>
<gene>
    <name evidence="3" type="ORF">DSM104635_02857</name>
</gene>
<comment type="similarity">
    <text evidence="1">Belongs to the protein-tyrosine phosphatase family.</text>
</comment>
<feature type="domain" description="Tyrosine specific protein phosphatases" evidence="2">
    <location>
        <begin position="125"/>
        <end position="169"/>
    </location>
</feature>
<dbReference type="PROSITE" id="PS00383">
    <property type="entry name" value="TYR_PHOSPHATASE_1"/>
    <property type="match status" value="1"/>
</dbReference>
<keyword evidence="4" id="KW-1185">Reference proteome</keyword>
<proteinExistence type="inferred from homology"/>
<evidence type="ECO:0000259" key="2">
    <source>
        <dbReference type="PROSITE" id="PS50056"/>
    </source>
</evidence>
<dbReference type="GO" id="GO:0004721">
    <property type="term" value="F:phosphoprotein phosphatase activity"/>
    <property type="evidence" value="ECO:0007669"/>
    <property type="project" value="InterPro"/>
</dbReference>
<dbReference type="KEGG" id="tsv:DSM104635_02857"/>
<dbReference type="InterPro" id="IPR016130">
    <property type="entry name" value="Tyr_Pase_AS"/>
</dbReference>
<evidence type="ECO:0000313" key="4">
    <source>
        <dbReference type="Proteomes" id="UP000431269"/>
    </source>
</evidence>
<dbReference type="Proteomes" id="UP000431269">
    <property type="component" value="Chromosome"/>
</dbReference>
<dbReference type="AlphaFoldDB" id="A0A6I6MPC4"/>
<name>A0A6I6MPC4_9CAUL</name>